<keyword evidence="2" id="KW-1185">Reference proteome</keyword>
<gene>
    <name evidence="1" type="ORF">GRI34_07270</name>
</gene>
<accession>A0A6I4TMA9</accession>
<name>A0A6I4TMA9_9SPHN</name>
<evidence type="ECO:0000313" key="2">
    <source>
        <dbReference type="Proteomes" id="UP000432727"/>
    </source>
</evidence>
<dbReference type="Gene3D" id="1.25.40.10">
    <property type="entry name" value="Tetratricopeptide repeat domain"/>
    <property type="match status" value="1"/>
</dbReference>
<dbReference type="OrthoDB" id="7502877at2"/>
<dbReference type="RefSeq" id="WP_160595356.1">
    <property type="nucleotide sequence ID" value="NZ_WTYI01000001.1"/>
</dbReference>
<comment type="caution">
    <text evidence="1">The sequence shown here is derived from an EMBL/GenBank/DDBJ whole genome shotgun (WGS) entry which is preliminary data.</text>
</comment>
<protein>
    <submittedName>
        <fullName evidence="1">Uncharacterized protein</fullName>
    </submittedName>
</protein>
<dbReference type="AlphaFoldDB" id="A0A6I4TMA9"/>
<organism evidence="1 2">
    <name type="scientific">Qipengyuania aquimaris</name>
    <dbReference type="NCBI Taxonomy" id="255984"/>
    <lineage>
        <taxon>Bacteria</taxon>
        <taxon>Pseudomonadati</taxon>
        <taxon>Pseudomonadota</taxon>
        <taxon>Alphaproteobacteria</taxon>
        <taxon>Sphingomonadales</taxon>
        <taxon>Erythrobacteraceae</taxon>
        <taxon>Qipengyuania</taxon>
    </lineage>
</organism>
<sequence>MSSVRAQWLVTVAGVAFALTAFFSGLDRVTAHQPNDERLIPSPFRVEADRVAASLHLLAGDTSQADAAARRAILADPVDARGAAFLGAAAYQAGKPARGESAMKVAARLSPREPLSRAALAAHSMERGNVDAAAGHFDTLLRVQPAASELEALFAMMEASAAGRAELARRLDGQSLWSDAYLRAEGQQASVLRERARFLASGADTIGLSCARVEPLVRELAKRNLRADAQDLLAAYCVNPESNLLLIDPGFERLGEEALFGWRRHRSGDVRISAIGEEDRHVELSNRTSVTRLVLSQPVALEAGEYRAFASVSGENADALLVSLDCGVPSRPGQGGGSLGRGQLLQAPDCEDQVFGIWLRPEKGAVSLDNVRLEPVGRADQSNRP</sequence>
<dbReference type="InterPro" id="IPR011990">
    <property type="entry name" value="TPR-like_helical_dom_sf"/>
</dbReference>
<evidence type="ECO:0000313" key="1">
    <source>
        <dbReference type="EMBL" id="MXO96217.1"/>
    </source>
</evidence>
<proteinExistence type="predicted"/>
<dbReference type="EMBL" id="WTYI01000001">
    <property type="protein sequence ID" value="MXO96217.1"/>
    <property type="molecule type" value="Genomic_DNA"/>
</dbReference>
<reference evidence="1 2" key="1">
    <citation type="submission" date="2019-12" db="EMBL/GenBank/DDBJ databases">
        <title>Genomic-based taxomic classification of the family Erythrobacteraceae.</title>
        <authorList>
            <person name="Xu L."/>
        </authorList>
    </citation>
    <scope>NUCLEOTIDE SEQUENCE [LARGE SCALE GENOMIC DNA]</scope>
    <source>
        <strain evidence="1 2">JCM 12189</strain>
    </source>
</reference>
<dbReference type="Proteomes" id="UP000432727">
    <property type="component" value="Unassembled WGS sequence"/>
</dbReference>
<dbReference type="SUPFAM" id="SSF48452">
    <property type="entry name" value="TPR-like"/>
    <property type="match status" value="1"/>
</dbReference>